<keyword evidence="5 8" id="KW-0472">Membrane</keyword>
<evidence type="ECO:0000256" key="4">
    <source>
        <dbReference type="ARBA" id="ARBA00022989"/>
    </source>
</evidence>
<keyword evidence="4 8" id="KW-1133">Transmembrane helix</keyword>
<keyword evidence="12" id="KW-1185">Reference proteome</keyword>
<dbReference type="InterPro" id="IPR013783">
    <property type="entry name" value="Ig-like_fold"/>
</dbReference>
<dbReference type="PANTHER" id="PTHR23037:SF47">
    <property type="entry name" value="INTERLEUKIN 2 RECEPTOR SUBUNIT GAMMA"/>
    <property type="match status" value="1"/>
</dbReference>
<evidence type="ECO:0000256" key="9">
    <source>
        <dbReference type="SAM" id="SignalP"/>
    </source>
</evidence>
<keyword evidence="6" id="KW-0675">Receptor</keyword>
<comment type="subcellular location">
    <subcellularLocation>
        <location evidence="1">Membrane</location>
        <topology evidence="1">Single-pass type I membrane protein</topology>
    </subcellularLocation>
</comment>
<dbReference type="Pfam" id="PF21604">
    <property type="entry name" value="CRLF2_D1"/>
    <property type="match status" value="1"/>
</dbReference>
<feature type="signal peptide" evidence="9">
    <location>
        <begin position="1"/>
        <end position="17"/>
    </location>
</feature>
<dbReference type="STRING" id="8167.A0A484CMR2"/>
<accession>A0A484CMR2</accession>
<name>A0A484CMR2_PERFV</name>
<reference evidence="11 12" key="1">
    <citation type="submission" date="2019-01" db="EMBL/GenBank/DDBJ databases">
        <title>A chromosome-scale genome assembly of the yellow perch, Perca flavescens.</title>
        <authorList>
            <person name="Feron R."/>
            <person name="Morvezen R."/>
            <person name="Bestin A."/>
            <person name="Haffray P."/>
            <person name="Klopp C."/>
            <person name="Zahm M."/>
            <person name="Cabau C."/>
            <person name="Roques C."/>
            <person name="Donnadieu C."/>
            <person name="Bouchez O."/>
            <person name="Christie M."/>
            <person name="Larson W."/>
            <person name="Guiguen Y."/>
        </authorList>
    </citation>
    <scope>NUCLEOTIDE SEQUENCE [LARGE SCALE GENOMIC DNA]</scope>
    <source>
        <strain evidence="11">YP-PL-M2</strain>
        <tissue evidence="11">Blood</tissue>
    </source>
</reference>
<dbReference type="PANTHER" id="PTHR23037">
    <property type="entry name" value="CYTOKINE RECEPTOR"/>
    <property type="match status" value="1"/>
</dbReference>
<evidence type="ECO:0000256" key="5">
    <source>
        <dbReference type="ARBA" id="ARBA00023136"/>
    </source>
</evidence>
<dbReference type="SUPFAM" id="SSF49265">
    <property type="entry name" value="Fibronectin type III"/>
    <property type="match status" value="2"/>
</dbReference>
<dbReference type="AlphaFoldDB" id="A0A484CMR2"/>
<evidence type="ECO:0000256" key="6">
    <source>
        <dbReference type="ARBA" id="ARBA00023170"/>
    </source>
</evidence>
<evidence type="ECO:0000256" key="3">
    <source>
        <dbReference type="ARBA" id="ARBA00022729"/>
    </source>
</evidence>
<dbReference type="Gene3D" id="2.60.40.10">
    <property type="entry name" value="Immunoglobulins"/>
    <property type="match status" value="2"/>
</dbReference>
<dbReference type="GO" id="GO:0004896">
    <property type="term" value="F:cytokine receptor activity"/>
    <property type="evidence" value="ECO:0007669"/>
    <property type="project" value="TreeGrafter"/>
</dbReference>
<feature type="transmembrane region" description="Helical" evidence="8">
    <location>
        <begin position="220"/>
        <end position="241"/>
    </location>
</feature>
<sequence>MLKRLLMLLCLTGHVFARETPDVDCLVVHLKYVHCSWNKQGTPEVNYTFYGWFHGANVSECPSYLSENNINTGCNQPYGSLLNRFNNFYTRLVHENQISEVKTHELKEKVKFNPPTSLTVRYGSDSNLWLNWTQIRSNCVESEVRYRINNGNWASSRVSIGKQDYCLNLPSRSSLYELQVRSRMGYACGLSKFWSDWTEPVVWGSNNSTDPNKMNSSMSVWTPVLSVVGALILIILVMMLLHNERIRIILIPVVPKPSPNLQNIEDWFKFPKGLKEGLNYNERPCPVREYCHVRQSDSESSDCSTCSVTTDQTDCSVFIPVNESDLSTPCSSSISQF</sequence>
<keyword evidence="2 8" id="KW-0812">Transmembrane</keyword>
<evidence type="ECO:0000313" key="11">
    <source>
        <dbReference type="EMBL" id="TDH05230.1"/>
    </source>
</evidence>
<organism evidence="11 12">
    <name type="scientific">Perca flavescens</name>
    <name type="common">American yellow perch</name>
    <name type="synonym">Morone flavescens</name>
    <dbReference type="NCBI Taxonomy" id="8167"/>
    <lineage>
        <taxon>Eukaryota</taxon>
        <taxon>Metazoa</taxon>
        <taxon>Chordata</taxon>
        <taxon>Craniata</taxon>
        <taxon>Vertebrata</taxon>
        <taxon>Euteleostomi</taxon>
        <taxon>Actinopterygii</taxon>
        <taxon>Neopterygii</taxon>
        <taxon>Teleostei</taxon>
        <taxon>Neoteleostei</taxon>
        <taxon>Acanthomorphata</taxon>
        <taxon>Eupercaria</taxon>
        <taxon>Perciformes</taxon>
        <taxon>Percoidei</taxon>
        <taxon>Percidae</taxon>
        <taxon>Percinae</taxon>
        <taxon>Perca</taxon>
    </lineage>
</organism>
<dbReference type="InterPro" id="IPR048651">
    <property type="entry name" value="CRLF2-like_D1"/>
</dbReference>
<evidence type="ECO:0000256" key="1">
    <source>
        <dbReference type="ARBA" id="ARBA00004479"/>
    </source>
</evidence>
<dbReference type="InterPro" id="IPR036116">
    <property type="entry name" value="FN3_sf"/>
</dbReference>
<keyword evidence="3 9" id="KW-0732">Signal</keyword>
<comment type="caution">
    <text evidence="11">The sequence shown here is derived from an EMBL/GenBank/DDBJ whole genome shotgun (WGS) entry which is preliminary data.</text>
</comment>
<dbReference type="EMBL" id="SCKG01000013">
    <property type="protein sequence ID" value="TDH05230.1"/>
    <property type="molecule type" value="Genomic_DNA"/>
</dbReference>
<evidence type="ECO:0000256" key="2">
    <source>
        <dbReference type="ARBA" id="ARBA00022692"/>
    </source>
</evidence>
<gene>
    <name evidence="11" type="ORF">EPR50_G00139470</name>
</gene>
<evidence type="ECO:0000256" key="7">
    <source>
        <dbReference type="ARBA" id="ARBA00023180"/>
    </source>
</evidence>
<feature type="domain" description="Fibronectin type-III" evidence="10">
    <location>
        <begin position="114"/>
        <end position="212"/>
    </location>
</feature>
<dbReference type="PROSITE" id="PS50853">
    <property type="entry name" value="FN3"/>
    <property type="match status" value="1"/>
</dbReference>
<feature type="chain" id="PRO_5019728968" description="Fibronectin type-III domain-containing protein" evidence="9">
    <location>
        <begin position="18"/>
        <end position="337"/>
    </location>
</feature>
<protein>
    <recommendedName>
        <fullName evidence="10">Fibronectin type-III domain-containing protein</fullName>
    </recommendedName>
</protein>
<evidence type="ECO:0000256" key="8">
    <source>
        <dbReference type="SAM" id="Phobius"/>
    </source>
</evidence>
<evidence type="ECO:0000259" key="10">
    <source>
        <dbReference type="PROSITE" id="PS50853"/>
    </source>
</evidence>
<dbReference type="Proteomes" id="UP000295070">
    <property type="component" value="Chromosome 13"/>
</dbReference>
<dbReference type="GO" id="GO:0009897">
    <property type="term" value="C:external side of plasma membrane"/>
    <property type="evidence" value="ECO:0007669"/>
    <property type="project" value="TreeGrafter"/>
</dbReference>
<evidence type="ECO:0000313" key="12">
    <source>
        <dbReference type="Proteomes" id="UP000295070"/>
    </source>
</evidence>
<dbReference type="InterPro" id="IPR003961">
    <property type="entry name" value="FN3_dom"/>
</dbReference>
<keyword evidence="7" id="KW-0325">Glycoprotein</keyword>
<proteinExistence type="predicted"/>